<dbReference type="SUPFAM" id="SSF48008">
    <property type="entry name" value="GntR ligand-binding domain-like"/>
    <property type="match status" value="1"/>
</dbReference>
<keyword evidence="3" id="KW-0804">Transcription</keyword>
<name>A0A323UGK4_RHOPL</name>
<sequence>MQIFEQLDRSSLYETVYSQISLALVEGRLQPDDKVRIRTLAEQLGVSVTPVRDALLRLVREHALEMRGLKDIRVPRMQVDQFQEIRLIRLELEGLAARLVAEKSTPEIIDMLGDILSQNEQARTKGDVALALKLNRLFHSKIGECSGLPVLCGLVENMWLRMGPIIAAVYVRGGQTMISFHYEILDAIKNKDAAAAEAAIKADINATAKIVLAAGILKSADADAEPQAQAG</sequence>
<reference evidence="5 6" key="1">
    <citation type="submission" date="2018-06" db="EMBL/GenBank/DDBJ databases">
        <title>Draft Whole-Genome Sequence of the purple photosynthetic bacterium Rhodospeudomonas palustris XCP.</title>
        <authorList>
            <person name="Rayyan A."/>
            <person name="Meyer T.E."/>
            <person name="Kyndt J.A."/>
        </authorList>
    </citation>
    <scope>NUCLEOTIDE SEQUENCE [LARGE SCALE GENOMIC DNA]</scope>
    <source>
        <strain evidence="5 6">XCP</strain>
    </source>
</reference>
<dbReference type="RefSeq" id="WP_110787330.1">
    <property type="nucleotide sequence ID" value="NZ_QKQS01000023.1"/>
</dbReference>
<keyword evidence="1" id="KW-0805">Transcription regulation</keyword>
<evidence type="ECO:0000313" key="5">
    <source>
        <dbReference type="EMBL" id="PZA11243.1"/>
    </source>
</evidence>
<dbReference type="SUPFAM" id="SSF46785">
    <property type="entry name" value="Winged helix' DNA-binding domain"/>
    <property type="match status" value="1"/>
</dbReference>
<dbReference type="InterPro" id="IPR008920">
    <property type="entry name" value="TF_FadR/GntR_C"/>
</dbReference>
<evidence type="ECO:0000256" key="3">
    <source>
        <dbReference type="ARBA" id="ARBA00023163"/>
    </source>
</evidence>
<keyword evidence="2" id="KW-0238">DNA-binding</keyword>
<proteinExistence type="predicted"/>
<dbReference type="InterPro" id="IPR000524">
    <property type="entry name" value="Tscrpt_reg_HTH_GntR"/>
</dbReference>
<evidence type="ECO:0000259" key="4">
    <source>
        <dbReference type="PROSITE" id="PS50949"/>
    </source>
</evidence>
<dbReference type="InterPro" id="IPR036390">
    <property type="entry name" value="WH_DNA-bd_sf"/>
</dbReference>
<dbReference type="OrthoDB" id="9815654at2"/>
<organism evidence="5 6">
    <name type="scientific">Rhodopseudomonas palustris</name>
    <dbReference type="NCBI Taxonomy" id="1076"/>
    <lineage>
        <taxon>Bacteria</taxon>
        <taxon>Pseudomonadati</taxon>
        <taxon>Pseudomonadota</taxon>
        <taxon>Alphaproteobacteria</taxon>
        <taxon>Hyphomicrobiales</taxon>
        <taxon>Nitrobacteraceae</taxon>
        <taxon>Rhodopseudomonas</taxon>
    </lineage>
</organism>
<dbReference type="PROSITE" id="PS50949">
    <property type="entry name" value="HTH_GNTR"/>
    <property type="match status" value="1"/>
</dbReference>
<dbReference type="InterPro" id="IPR011711">
    <property type="entry name" value="GntR_C"/>
</dbReference>
<dbReference type="InterPro" id="IPR036388">
    <property type="entry name" value="WH-like_DNA-bd_sf"/>
</dbReference>
<gene>
    <name evidence="5" type="ORF">DNX69_18255</name>
</gene>
<dbReference type="GO" id="GO:0003700">
    <property type="term" value="F:DNA-binding transcription factor activity"/>
    <property type="evidence" value="ECO:0007669"/>
    <property type="project" value="InterPro"/>
</dbReference>
<dbReference type="Pfam" id="PF07729">
    <property type="entry name" value="FCD"/>
    <property type="match status" value="1"/>
</dbReference>
<dbReference type="Proteomes" id="UP000248134">
    <property type="component" value="Unassembled WGS sequence"/>
</dbReference>
<dbReference type="SMART" id="SM00345">
    <property type="entry name" value="HTH_GNTR"/>
    <property type="match status" value="1"/>
</dbReference>
<dbReference type="Gene3D" id="1.20.120.530">
    <property type="entry name" value="GntR ligand-binding domain-like"/>
    <property type="match status" value="1"/>
</dbReference>
<evidence type="ECO:0000313" key="6">
    <source>
        <dbReference type="Proteomes" id="UP000248134"/>
    </source>
</evidence>
<evidence type="ECO:0000256" key="1">
    <source>
        <dbReference type="ARBA" id="ARBA00023015"/>
    </source>
</evidence>
<evidence type="ECO:0000256" key="2">
    <source>
        <dbReference type="ARBA" id="ARBA00023125"/>
    </source>
</evidence>
<protein>
    <submittedName>
        <fullName evidence="5">GntR family transcriptional regulator</fullName>
    </submittedName>
</protein>
<dbReference type="Gene3D" id="1.10.10.10">
    <property type="entry name" value="Winged helix-like DNA-binding domain superfamily/Winged helix DNA-binding domain"/>
    <property type="match status" value="1"/>
</dbReference>
<comment type="caution">
    <text evidence="5">The sequence shown here is derived from an EMBL/GenBank/DDBJ whole genome shotgun (WGS) entry which is preliminary data.</text>
</comment>
<accession>A0A323UGK4</accession>
<dbReference type="PANTHER" id="PTHR43537">
    <property type="entry name" value="TRANSCRIPTIONAL REGULATOR, GNTR FAMILY"/>
    <property type="match status" value="1"/>
</dbReference>
<feature type="domain" description="HTH gntR-type" evidence="4">
    <location>
        <begin position="10"/>
        <end position="77"/>
    </location>
</feature>
<dbReference type="EMBL" id="QKQS01000023">
    <property type="protein sequence ID" value="PZA11243.1"/>
    <property type="molecule type" value="Genomic_DNA"/>
</dbReference>
<dbReference type="AlphaFoldDB" id="A0A323UGK4"/>
<dbReference type="SMART" id="SM00895">
    <property type="entry name" value="FCD"/>
    <property type="match status" value="1"/>
</dbReference>
<dbReference type="PANTHER" id="PTHR43537:SF39">
    <property type="entry name" value="HTH-TYPE TRANSCRIPTIONAL REGULATOR MCBR"/>
    <property type="match status" value="1"/>
</dbReference>
<dbReference type="Pfam" id="PF00392">
    <property type="entry name" value="GntR"/>
    <property type="match status" value="1"/>
</dbReference>
<dbReference type="GO" id="GO:0003677">
    <property type="term" value="F:DNA binding"/>
    <property type="evidence" value="ECO:0007669"/>
    <property type="project" value="UniProtKB-KW"/>
</dbReference>